<gene>
    <name evidence="1" type="ORF">WKI71_43670</name>
</gene>
<keyword evidence="2" id="KW-1185">Reference proteome</keyword>
<proteinExistence type="predicted"/>
<evidence type="ECO:0000313" key="2">
    <source>
        <dbReference type="Proteomes" id="UP001376459"/>
    </source>
</evidence>
<reference evidence="1 2" key="1">
    <citation type="submission" date="2024-03" db="EMBL/GenBank/DDBJ databases">
        <title>Novel Streptomyces species of biotechnological and ecological value are a feature of Machair soil.</title>
        <authorList>
            <person name="Prole J.R."/>
            <person name="Goodfellow M."/>
            <person name="Allenby N."/>
            <person name="Ward A.C."/>
        </authorList>
    </citation>
    <scope>NUCLEOTIDE SEQUENCE [LARGE SCALE GENOMIC DNA]</scope>
    <source>
        <strain evidence="1 2">MS1.AVA.1</strain>
    </source>
</reference>
<dbReference type="EMBL" id="JBBKAK010000001">
    <property type="protein sequence ID" value="MEJ8672758.1"/>
    <property type="molecule type" value="Genomic_DNA"/>
</dbReference>
<protein>
    <submittedName>
        <fullName evidence="1">Uncharacterized protein</fullName>
    </submittedName>
</protein>
<name>A0ABU8UW16_9ACTN</name>
<dbReference type="Proteomes" id="UP001376459">
    <property type="component" value="Unassembled WGS sequence"/>
</dbReference>
<accession>A0ABU8UW16</accession>
<evidence type="ECO:0000313" key="1">
    <source>
        <dbReference type="EMBL" id="MEJ8672758.1"/>
    </source>
</evidence>
<comment type="caution">
    <text evidence="1">The sequence shown here is derived from an EMBL/GenBank/DDBJ whole genome shotgun (WGS) entry which is preliminary data.</text>
</comment>
<sequence>MERDGLGDQRHLVHVAELVWKSNDRDCVLLADAYRQVAKGVASRHNERVRLILAAVLESRNDPAFIRDAASILNLPPDGRFAVAEIRATPPVGRTPDAVPEIRGMRVLRHTGGRRDVLVAHLGDRTLDALVSALDAGPGMRIGVSPVVQGLENLPGRGTWPDSPCAPAGETARSPGSTPVCPTACSSHGPTCPPNSHCGCSGRCTNWSPPTAKR</sequence>
<organism evidence="1 2">
    <name type="scientific">Streptomyces machairae</name>
    <dbReference type="NCBI Taxonomy" id="3134109"/>
    <lineage>
        <taxon>Bacteria</taxon>
        <taxon>Bacillati</taxon>
        <taxon>Actinomycetota</taxon>
        <taxon>Actinomycetes</taxon>
        <taxon>Kitasatosporales</taxon>
        <taxon>Streptomycetaceae</taxon>
        <taxon>Streptomyces</taxon>
    </lineage>
</organism>